<dbReference type="InterPro" id="IPR049945">
    <property type="entry name" value="AAA_22"/>
</dbReference>
<evidence type="ECO:0000259" key="1">
    <source>
        <dbReference type="Pfam" id="PF13401"/>
    </source>
</evidence>
<dbReference type="OrthoDB" id="5593847at2"/>
<dbReference type="InterPro" id="IPR027417">
    <property type="entry name" value="P-loop_NTPase"/>
</dbReference>
<dbReference type="GO" id="GO:0016887">
    <property type="term" value="F:ATP hydrolysis activity"/>
    <property type="evidence" value="ECO:0007669"/>
    <property type="project" value="InterPro"/>
</dbReference>
<gene>
    <name evidence="2" type="ORF">EDD79_102133</name>
</gene>
<name>A0A4R2TI29_9FIRM</name>
<proteinExistence type="predicted"/>
<evidence type="ECO:0000313" key="2">
    <source>
        <dbReference type="EMBL" id="TCQ01902.1"/>
    </source>
</evidence>
<feature type="domain" description="ORC1/DEAH AAA+ ATPase" evidence="1">
    <location>
        <begin position="147"/>
        <end position="286"/>
    </location>
</feature>
<comment type="caution">
    <text evidence="2">The sequence shown here is derived from an EMBL/GenBank/DDBJ whole genome shotgun (WGS) entry which is preliminary data.</text>
</comment>
<evidence type="ECO:0000313" key="3">
    <source>
        <dbReference type="Proteomes" id="UP000295504"/>
    </source>
</evidence>
<dbReference type="Proteomes" id="UP000295504">
    <property type="component" value="Unassembled WGS sequence"/>
</dbReference>
<dbReference type="EMBL" id="SLYC01000021">
    <property type="protein sequence ID" value="TCQ01902.1"/>
    <property type="molecule type" value="Genomic_DNA"/>
</dbReference>
<accession>A0A4R2TI29</accession>
<organism evidence="2 3">
    <name type="scientific">Serpentinicella alkaliphila</name>
    <dbReference type="NCBI Taxonomy" id="1734049"/>
    <lineage>
        <taxon>Bacteria</taxon>
        <taxon>Bacillati</taxon>
        <taxon>Bacillota</taxon>
        <taxon>Clostridia</taxon>
        <taxon>Peptostreptococcales</taxon>
        <taxon>Natronincolaceae</taxon>
        <taxon>Serpentinicella</taxon>
    </lineage>
</organism>
<dbReference type="SUPFAM" id="SSF52540">
    <property type="entry name" value="P-loop containing nucleoside triphosphate hydrolases"/>
    <property type="match status" value="1"/>
</dbReference>
<dbReference type="Pfam" id="PF13401">
    <property type="entry name" value="AAA_22"/>
    <property type="match status" value="1"/>
</dbReference>
<sequence length="564" mass="65707">MMNNKSFFRLVRGEQVEAQYIEQQLEEYKRNPLIEGLPPILNKEEVFNKIINEPAYSNGERLLKENLRIHCILRLTDYVEPLTTHLDLERRISTMIRRGYVGRNPTSINHLKFINNLSDMKKKHDNSPIEEKLLVLEQRNSFASGFSLIGMSGIGKTTAINRILLTYPQVIYHTRYKDEEFYHYQIVWLKLDCPLDGSLKSFCKSFFKEVDNILGTRYFDKFGSNKTSLDTMVIHMVHIASLHTLGALFIDEIQHLSKAKGGPELMLNFFVTLVNTIGVPVVPIGTFKSFSILQTNFRQARRASGYGEIIWDRMKNDDEWNWFISNMWKYQWTKEESVLTDEIREVIYDETLGITDRAIKLYMLVQWRAISSGKEKITIQLIKKVSKEEMRMTKPMVDALRNNDIDKLHKFDDIFLPDIFQALSKVEHDIKLKGDIEKIRFQQKKISENSLMEVLEKIVLWLIDGGIEAQLAEKSAEKAINKLSYKEELSQLKKEAMALALNTNEKTTSLRTKIKNREAKYAKNDLRQMFMDAEKNKVLVYEILLNEGVIKDPMNEFFGEGLIC</sequence>
<dbReference type="Gene3D" id="3.40.50.300">
    <property type="entry name" value="P-loop containing nucleotide triphosphate hydrolases"/>
    <property type="match status" value="1"/>
</dbReference>
<dbReference type="AlphaFoldDB" id="A0A4R2TI29"/>
<keyword evidence="3" id="KW-1185">Reference proteome</keyword>
<protein>
    <submittedName>
        <fullName evidence="2">AAA domain-containing protein</fullName>
    </submittedName>
</protein>
<reference evidence="2 3" key="1">
    <citation type="submission" date="2019-03" db="EMBL/GenBank/DDBJ databases">
        <title>Genomic Encyclopedia of Type Strains, Phase IV (KMG-IV): sequencing the most valuable type-strain genomes for metagenomic binning, comparative biology and taxonomic classification.</title>
        <authorList>
            <person name="Goeker M."/>
        </authorList>
    </citation>
    <scope>NUCLEOTIDE SEQUENCE [LARGE SCALE GENOMIC DNA]</scope>
    <source>
        <strain evidence="2 3">DSM 100013</strain>
    </source>
</reference>